<dbReference type="PANTHER" id="PTHR10720:SF0">
    <property type="entry name" value="HEME OXYGENASE"/>
    <property type="match status" value="1"/>
</dbReference>
<protein>
    <submittedName>
        <fullName evidence="5">COG5398 Heme oxygenase</fullName>
    </submittedName>
</protein>
<dbReference type="GO" id="GO:0006788">
    <property type="term" value="P:heme oxidation"/>
    <property type="evidence" value="ECO:0007669"/>
    <property type="project" value="InterPro"/>
</dbReference>
<evidence type="ECO:0000313" key="5">
    <source>
        <dbReference type="EMBL" id="CAB5208698.1"/>
    </source>
</evidence>
<evidence type="ECO:0000256" key="1">
    <source>
        <dbReference type="ARBA" id="ARBA00022617"/>
    </source>
</evidence>
<dbReference type="PANTHER" id="PTHR10720">
    <property type="entry name" value="HEME OXYGENASE"/>
    <property type="match status" value="1"/>
</dbReference>
<evidence type="ECO:0000256" key="2">
    <source>
        <dbReference type="ARBA" id="ARBA00022723"/>
    </source>
</evidence>
<organism evidence="5">
    <name type="scientific">uncultured Caudovirales phage</name>
    <dbReference type="NCBI Taxonomy" id="2100421"/>
    <lineage>
        <taxon>Viruses</taxon>
        <taxon>Duplodnaviria</taxon>
        <taxon>Heunggongvirae</taxon>
        <taxon>Uroviricota</taxon>
        <taxon>Caudoviricetes</taxon>
        <taxon>Peduoviridae</taxon>
        <taxon>Maltschvirus</taxon>
        <taxon>Maltschvirus maltsch</taxon>
    </lineage>
</organism>
<evidence type="ECO:0000256" key="3">
    <source>
        <dbReference type="ARBA" id="ARBA00023004"/>
    </source>
</evidence>
<reference evidence="5" key="1">
    <citation type="submission" date="2020-05" db="EMBL/GenBank/DDBJ databases">
        <authorList>
            <person name="Chiriac C."/>
            <person name="Salcher M."/>
            <person name="Ghai R."/>
            <person name="Kavagutti S V."/>
        </authorList>
    </citation>
    <scope>NUCLEOTIDE SEQUENCE</scope>
</reference>
<dbReference type="InterPro" id="IPR016053">
    <property type="entry name" value="Haem_Oase-like"/>
</dbReference>
<gene>
    <name evidence="5" type="ORF">UFOVP181_122</name>
    <name evidence="4" type="ORF">UFOVP57_40</name>
</gene>
<dbReference type="CDD" id="cd19165">
    <property type="entry name" value="HemeO"/>
    <property type="match status" value="1"/>
</dbReference>
<dbReference type="InterPro" id="IPR016084">
    <property type="entry name" value="Haem_Oase-like_multi-hlx"/>
</dbReference>
<dbReference type="GO" id="GO:0004392">
    <property type="term" value="F:heme oxygenase (decyclizing) activity"/>
    <property type="evidence" value="ECO:0007669"/>
    <property type="project" value="InterPro"/>
</dbReference>
<name>A0A6J7WIK1_9CAUD</name>
<accession>A0A6J7WIK1</accession>
<dbReference type="SUPFAM" id="SSF48613">
    <property type="entry name" value="Heme oxygenase-like"/>
    <property type="match status" value="1"/>
</dbReference>
<dbReference type="InterPro" id="IPR002051">
    <property type="entry name" value="Haem_Oase"/>
</dbReference>
<dbReference type="EMBL" id="LR796187">
    <property type="protein sequence ID" value="CAB4125043.1"/>
    <property type="molecule type" value="Genomic_DNA"/>
</dbReference>
<dbReference type="EMBL" id="LR798231">
    <property type="protein sequence ID" value="CAB5208698.1"/>
    <property type="molecule type" value="Genomic_DNA"/>
</dbReference>
<keyword evidence="2" id="KW-0479">Metal-binding</keyword>
<keyword evidence="3" id="KW-0408">Iron</keyword>
<evidence type="ECO:0000313" key="4">
    <source>
        <dbReference type="EMBL" id="CAB4125043.1"/>
    </source>
</evidence>
<dbReference type="Gene3D" id="1.20.910.10">
    <property type="entry name" value="Heme oxygenase-like"/>
    <property type="match status" value="1"/>
</dbReference>
<sequence length="185" mass="21107">MSNLRELTKEAHTNAERQEFVKILFSGKINPKLYATFLKNQHPCYEILEVCAMPHQLLNGLPDVCRASAILSDFQELWTAEDGDPQILSTTEQYIKYILSIKDDPKRLMAHIYVRHMGDLAGGQMIAKKVPGSGKYYQFADPDGLKMAIRERLDDSMAEEATVCFGFATDMFKEMMNLVEFTDEQ</sequence>
<dbReference type="Pfam" id="PF01126">
    <property type="entry name" value="Heme_oxygenase"/>
    <property type="match status" value="1"/>
</dbReference>
<dbReference type="GO" id="GO:0046872">
    <property type="term" value="F:metal ion binding"/>
    <property type="evidence" value="ECO:0007669"/>
    <property type="project" value="UniProtKB-KW"/>
</dbReference>
<proteinExistence type="predicted"/>
<keyword evidence="1" id="KW-0349">Heme</keyword>